<proteinExistence type="predicted"/>
<sequence length="103" mass="11866">MKTWIDVIRRKRKATKKFLKKDVADLHANGLDINAYERDEIIKLDGPCEVMAPPDPPASKLQNGHFHFNGILIKSKETETEMKYLEVEGAGRLEVEGRYRRAQ</sequence>
<evidence type="ECO:0000313" key="2">
    <source>
        <dbReference type="Proteomes" id="UP001459277"/>
    </source>
</evidence>
<organism evidence="1 2">
    <name type="scientific">Lithocarpus litseifolius</name>
    <dbReference type="NCBI Taxonomy" id="425828"/>
    <lineage>
        <taxon>Eukaryota</taxon>
        <taxon>Viridiplantae</taxon>
        <taxon>Streptophyta</taxon>
        <taxon>Embryophyta</taxon>
        <taxon>Tracheophyta</taxon>
        <taxon>Spermatophyta</taxon>
        <taxon>Magnoliopsida</taxon>
        <taxon>eudicotyledons</taxon>
        <taxon>Gunneridae</taxon>
        <taxon>Pentapetalae</taxon>
        <taxon>rosids</taxon>
        <taxon>fabids</taxon>
        <taxon>Fagales</taxon>
        <taxon>Fagaceae</taxon>
        <taxon>Lithocarpus</taxon>
    </lineage>
</organism>
<name>A0AAW2D8M3_9ROSI</name>
<accession>A0AAW2D8M3</accession>
<reference evidence="1 2" key="1">
    <citation type="submission" date="2024-01" db="EMBL/GenBank/DDBJ databases">
        <title>A telomere-to-telomere, gap-free genome of sweet tea (Lithocarpus litseifolius).</title>
        <authorList>
            <person name="Zhou J."/>
        </authorList>
    </citation>
    <scope>NUCLEOTIDE SEQUENCE [LARGE SCALE GENOMIC DNA]</scope>
    <source>
        <strain evidence="1">Zhou-2022a</strain>
        <tissue evidence="1">Leaf</tissue>
    </source>
</reference>
<protein>
    <submittedName>
        <fullName evidence="1">Uncharacterized protein</fullName>
    </submittedName>
</protein>
<keyword evidence="2" id="KW-1185">Reference proteome</keyword>
<dbReference type="EMBL" id="JAZDWU010000003">
    <property type="protein sequence ID" value="KAL0006747.1"/>
    <property type="molecule type" value="Genomic_DNA"/>
</dbReference>
<gene>
    <name evidence="1" type="ORF">SO802_008249</name>
</gene>
<evidence type="ECO:0000313" key="1">
    <source>
        <dbReference type="EMBL" id="KAL0006747.1"/>
    </source>
</evidence>
<dbReference type="AlphaFoldDB" id="A0AAW2D8M3"/>
<comment type="caution">
    <text evidence="1">The sequence shown here is derived from an EMBL/GenBank/DDBJ whole genome shotgun (WGS) entry which is preliminary data.</text>
</comment>
<dbReference type="Proteomes" id="UP001459277">
    <property type="component" value="Unassembled WGS sequence"/>
</dbReference>